<keyword evidence="1" id="KW-0479">Metal-binding</keyword>
<organism evidence="8 9">
    <name type="scientific">Olea europaea subsp. europaea</name>
    <dbReference type="NCBI Taxonomy" id="158383"/>
    <lineage>
        <taxon>Eukaryota</taxon>
        <taxon>Viridiplantae</taxon>
        <taxon>Streptophyta</taxon>
        <taxon>Embryophyta</taxon>
        <taxon>Tracheophyta</taxon>
        <taxon>Spermatophyta</taxon>
        <taxon>Magnoliopsida</taxon>
        <taxon>eudicotyledons</taxon>
        <taxon>Gunneridae</taxon>
        <taxon>Pentapetalae</taxon>
        <taxon>asterids</taxon>
        <taxon>lamiids</taxon>
        <taxon>Lamiales</taxon>
        <taxon>Oleaceae</taxon>
        <taxon>Oleeae</taxon>
        <taxon>Olea</taxon>
    </lineage>
</organism>
<keyword evidence="3" id="KW-0862">Zinc</keyword>
<dbReference type="Gene3D" id="3.30.40.10">
    <property type="entry name" value="Zinc/RING finger domain, C3HC4 (zinc finger)"/>
    <property type="match status" value="1"/>
</dbReference>
<keyword evidence="2 4" id="KW-0863">Zinc-finger</keyword>
<feature type="region of interest" description="Disordered" evidence="5">
    <location>
        <begin position="122"/>
        <end position="141"/>
    </location>
</feature>
<dbReference type="EMBL" id="CACTIH010009546">
    <property type="protein sequence ID" value="CAA3032243.1"/>
    <property type="molecule type" value="Genomic_DNA"/>
</dbReference>
<gene>
    <name evidence="8" type="ORF">OLEA9_A014401</name>
</gene>
<evidence type="ECO:0000259" key="7">
    <source>
        <dbReference type="PROSITE" id="PS50089"/>
    </source>
</evidence>
<sequence length="468" mass="52421">MPNQVVKVKREAVLPCMTCPLCRELFHDATTIIECLHTFCRNCIYKKLSDEEMECCPICNINLGCAPLEKLRPDHKLQDVRAKIFSSKRKVNTPEVVTPVQLPAKRKERSLSSLAISAPRVSAHSGMTGRRSKSIARKASRSSSFTIEKAVDKDEDSVEDCPENSKSPERLNKVSQNTRLVREIYLTVTYTALILGFRLVISTPYARLKYHSLCLLMLLVQNPNAAEASSRLSPDEERERGSEALKGKVDLWKPLNCLVEAANRSKSSQLAPQGSVAKSDSVHFHDNEGLVRKSKNKEPGTKSKVQHDKNGKVHDHRESEKTKKIRRIQQKKARNSGELRITPQDVLNAATATCEKRNNPIWFSLVASDDQEGDAHLPQISANYLRIKDGSIPVSFIQKYLKKKLDLNSEDEVEIKCMGQTVVPTLTLNNLVDIWLQTTTSETVSATIGSSAKDFIMVLSYSRKAPDI</sequence>
<protein>
    <submittedName>
        <fullName evidence="8">E3 ubiquitin ligase DRIP2-like</fullName>
    </submittedName>
</protein>
<feature type="compositionally biased region" description="Basic residues" evidence="5">
    <location>
        <begin position="323"/>
        <end position="334"/>
    </location>
</feature>
<dbReference type="CDD" id="cd16525">
    <property type="entry name" value="RING-HC_PCGF"/>
    <property type="match status" value="1"/>
</dbReference>
<evidence type="ECO:0000313" key="8">
    <source>
        <dbReference type="EMBL" id="CAA3032243.1"/>
    </source>
</evidence>
<dbReference type="PANTHER" id="PTHR46293">
    <property type="entry name" value="E3 UBIQUITIN PROTEIN LIGASE DRIP1"/>
    <property type="match status" value="1"/>
</dbReference>
<dbReference type="SMART" id="SM00184">
    <property type="entry name" value="RING"/>
    <property type="match status" value="1"/>
</dbReference>
<accession>A0A8S0VNG0</accession>
<evidence type="ECO:0000256" key="3">
    <source>
        <dbReference type="ARBA" id="ARBA00022833"/>
    </source>
</evidence>
<dbReference type="PROSITE" id="PS50089">
    <property type="entry name" value="ZF_RING_2"/>
    <property type="match status" value="1"/>
</dbReference>
<keyword evidence="6" id="KW-0812">Transmembrane</keyword>
<name>A0A8S0VNG0_OLEEU</name>
<dbReference type="Pfam" id="PF13923">
    <property type="entry name" value="zf-C3HC4_2"/>
    <property type="match status" value="1"/>
</dbReference>
<evidence type="ECO:0000256" key="1">
    <source>
        <dbReference type="ARBA" id="ARBA00022723"/>
    </source>
</evidence>
<dbReference type="AlphaFoldDB" id="A0A8S0VNG0"/>
<evidence type="ECO:0000256" key="6">
    <source>
        <dbReference type="SAM" id="Phobius"/>
    </source>
</evidence>
<evidence type="ECO:0000256" key="5">
    <source>
        <dbReference type="SAM" id="MobiDB-lite"/>
    </source>
</evidence>
<dbReference type="InterPro" id="IPR001841">
    <property type="entry name" value="Znf_RING"/>
</dbReference>
<feature type="compositionally biased region" description="Basic residues" evidence="5">
    <location>
        <begin position="130"/>
        <end position="140"/>
    </location>
</feature>
<feature type="compositionally biased region" description="Polar residues" evidence="5">
    <location>
        <begin position="264"/>
        <end position="278"/>
    </location>
</feature>
<dbReference type="InterPro" id="IPR017907">
    <property type="entry name" value="Znf_RING_CS"/>
</dbReference>
<feature type="region of interest" description="Disordered" evidence="5">
    <location>
        <begin position="264"/>
        <end position="337"/>
    </location>
</feature>
<evidence type="ECO:0000313" key="9">
    <source>
        <dbReference type="Proteomes" id="UP000594638"/>
    </source>
</evidence>
<keyword evidence="6" id="KW-0472">Membrane</keyword>
<dbReference type="GO" id="GO:0004842">
    <property type="term" value="F:ubiquitin-protein transferase activity"/>
    <property type="evidence" value="ECO:0007669"/>
    <property type="project" value="InterPro"/>
</dbReference>
<reference evidence="8 9" key="1">
    <citation type="submission" date="2019-12" db="EMBL/GenBank/DDBJ databases">
        <authorList>
            <person name="Alioto T."/>
            <person name="Alioto T."/>
            <person name="Gomez Garrido J."/>
        </authorList>
    </citation>
    <scope>NUCLEOTIDE SEQUENCE [LARGE SCALE GENOMIC DNA]</scope>
</reference>
<dbReference type="Gramene" id="OE9A014401T2">
    <property type="protein sequence ID" value="OE9A014401C2"/>
    <property type="gene ID" value="OE9A014401"/>
</dbReference>
<dbReference type="SUPFAM" id="SSF57850">
    <property type="entry name" value="RING/U-box"/>
    <property type="match status" value="1"/>
</dbReference>
<keyword evidence="9" id="KW-1185">Reference proteome</keyword>
<feature type="domain" description="RING-type" evidence="7">
    <location>
        <begin position="19"/>
        <end position="60"/>
    </location>
</feature>
<proteinExistence type="predicted"/>
<dbReference type="PANTHER" id="PTHR46293:SF1">
    <property type="entry name" value="OS03G0632800 PROTEIN"/>
    <property type="match status" value="1"/>
</dbReference>
<evidence type="ECO:0000256" key="2">
    <source>
        <dbReference type="ARBA" id="ARBA00022771"/>
    </source>
</evidence>
<dbReference type="InterPro" id="IPR013083">
    <property type="entry name" value="Znf_RING/FYVE/PHD"/>
</dbReference>
<evidence type="ECO:0000256" key="4">
    <source>
        <dbReference type="PROSITE-ProRule" id="PRU00175"/>
    </source>
</evidence>
<dbReference type="OrthoDB" id="1305878at2759"/>
<dbReference type="Gene3D" id="3.10.20.90">
    <property type="entry name" value="Phosphatidylinositol 3-kinase Catalytic Subunit, Chain A, domain 1"/>
    <property type="match status" value="1"/>
</dbReference>
<dbReference type="InterPro" id="IPR044807">
    <property type="entry name" value="DRIP1-like"/>
</dbReference>
<dbReference type="Proteomes" id="UP000594638">
    <property type="component" value="Unassembled WGS sequence"/>
</dbReference>
<comment type="caution">
    <text evidence="8">The sequence shown here is derived from an EMBL/GenBank/DDBJ whole genome shotgun (WGS) entry which is preliminary data.</text>
</comment>
<dbReference type="GO" id="GO:0008270">
    <property type="term" value="F:zinc ion binding"/>
    <property type="evidence" value="ECO:0007669"/>
    <property type="project" value="UniProtKB-KW"/>
</dbReference>
<keyword evidence="6" id="KW-1133">Transmembrane helix</keyword>
<dbReference type="PROSITE" id="PS00518">
    <property type="entry name" value="ZF_RING_1"/>
    <property type="match status" value="1"/>
</dbReference>
<feature type="transmembrane region" description="Helical" evidence="6">
    <location>
        <begin position="184"/>
        <end position="201"/>
    </location>
</feature>
<feature type="compositionally biased region" description="Basic and acidic residues" evidence="5">
    <location>
        <begin position="280"/>
        <end position="322"/>
    </location>
</feature>